<dbReference type="Pfam" id="PF13576">
    <property type="entry name" value="Pentapeptide_3"/>
    <property type="match status" value="2"/>
</dbReference>
<reference evidence="2 3" key="1">
    <citation type="submission" date="2023-06" db="EMBL/GenBank/DDBJ databases">
        <authorList>
            <person name="Oyuntsetseg B."/>
            <person name="Kim S.B."/>
        </authorList>
    </citation>
    <scope>NUCLEOTIDE SEQUENCE [LARGE SCALE GENOMIC DNA]</scope>
    <source>
        <strain evidence="2 3">2-2</strain>
    </source>
</reference>
<sequence>MPTTVTLQVLFKSRADRSGRSRSRDFEEVTGKLRRWPSRANLARLALGIGLALASWAVRPLWGSLWRGFGTWWAAVLGGLSLVVAALLFALRDRREPAEHAPPAAPETLRTLTSRSIVLGATALLAVGAIAATLLLRTSSGPGAAERLDAIKTAATLVAGAGGAAALLLAARRQRSTELTLLHQQWVSRLTEHDAAERRLTDLYLKAVEQLGSPHAAVRHGGLYALERVAQDNPHQRQTVVNVICAYLRSNPHPSQVGGLRNRSLGIKGPASVYSIASGDRHQEREVRLTAQRIIEAHLRATSEKFWPDIDLDLTGAALIGFDLAHCRLKTATFTNAEFSEDADFSQVVFDGRVSFVKAKFIGGAKFNQAVFSDQSRFDEVHFHQYAMFTEARFIGRTWFMQATYQASAWFDETTFEGGANFRKGRFAERLSLREATFADDANLDECTFTGSASFTDTRFSGATFSDSTFKAIATFTNTSFRNYARFENAKFLSLTDFSKMTFAEAPELDGAVFASRRPSELADYLPDDRTPGQLG</sequence>
<dbReference type="RefSeq" id="WP_285457551.1">
    <property type="nucleotide sequence ID" value="NZ_CP127173.1"/>
</dbReference>
<organism evidence="2 3">
    <name type="scientific">Amycolatopsis nalaikhensis</name>
    <dbReference type="NCBI Taxonomy" id="715472"/>
    <lineage>
        <taxon>Bacteria</taxon>
        <taxon>Bacillati</taxon>
        <taxon>Actinomycetota</taxon>
        <taxon>Actinomycetes</taxon>
        <taxon>Pseudonocardiales</taxon>
        <taxon>Pseudonocardiaceae</taxon>
        <taxon>Amycolatopsis</taxon>
    </lineage>
</organism>
<dbReference type="InterPro" id="IPR001646">
    <property type="entry name" value="5peptide_repeat"/>
</dbReference>
<name>A0ABY8XWP4_9PSEU</name>
<feature type="transmembrane region" description="Helical" evidence="1">
    <location>
        <begin position="42"/>
        <end position="58"/>
    </location>
</feature>
<feature type="transmembrane region" description="Helical" evidence="1">
    <location>
        <begin position="117"/>
        <end position="138"/>
    </location>
</feature>
<gene>
    <name evidence="2" type="ORF">QP939_15915</name>
</gene>
<keyword evidence="1" id="KW-1133">Transmembrane helix</keyword>
<dbReference type="EMBL" id="CP127173">
    <property type="protein sequence ID" value="WIV59988.1"/>
    <property type="molecule type" value="Genomic_DNA"/>
</dbReference>
<dbReference type="Proteomes" id="UP001227101">
    <property type="component" value="Chromosome"/>
</dbReference>
<keyword evidence="1" id="KW-0472">Membrane</keyword>
<keyword evidence="1" id="KW-0812">Transmembrane</keyword>
<feature type="transmembrane region" description="Helical" evidence="1">
    <location>
        <begin position="70"/>
        <end position="91"/>
    </location>
</feature>
<feature type="transmembrane region" description="Helical" evidence="1">
    <location>
        <begin position="150"/>
        <end position="171"/>
    </location>
</feature>
<dbReference type="Gene3D" id="2.160.20.80">
    <property type="entry name" value="E3 ubiquitin-protein ligase SopA"/>
    <property type="match status" value="1"/>
</dbReference>
<protein>
    <submittedName>
        <fullName evidence="2">Pentapeptide repeat-containing protein</fullName>
    </submittedName>
</protein>
<keyword evidence="3" id="KW-1185">Reference proteome</keyword>
<evidence type="ECO:0000313" key="2">
    <source>
        <dbReference type="EMBL" id="WIV59988.1"/>
    </source>
</evidence>
<accession>A0ABY8XWP4</accession>
<evidence type="ECO:0000256" key="1">
    <source>
        <dbReference type="SAM" id="Phobius"/>
    </source>
</evidence>
<evidence type="ECO:0000313" key="3">
    <source>
        <dbReference type="Proteomes" id="UP001227101"/>
    </source>
</evidence>
<dbReference type="SUPFAM" id="SSF141571">
    <property type="entry name" value="Pentapeptide repeat-like"/>
    <property type="match status" value="1"/>
</dbReference>
<proteinExistence type="predicted"/>